<reference evidence="1" key="2">
    <citation type="submission" date="2023-01" db="EMBL/GenBank/DDBJ databases">
        <authorList>
            <person name="Sun Q."/>
            <person name="Evtushenko L."/>
        </authorList>
    </citation>
    <scope>NUCLEOTIDE SEQUENCE</scope>
    <source>
        <strain evidence="1">VKM B-2347</strain>
    </source>
</reference>
<reference evidence="1" key="1">
    <citation type="journal article" date="2014" name="Int. J. Syst. Evol. Microbiol.">
        <title>Complete genome sequence of Corynebacterium casei LMG S-19264T (=DSM 44701T), isolated from a smear-ripened cheese.</title>
        <authorList>
            <consortium name="US DOE Joint Genome Institute (JGI-PGF)"/>
            <person name="Walter F."/>
            <person name="Albersmeier A."/>
            <person name="Kalinowski J."/>
            <person name="Ruckert C."/>
        </authorList>
    </citation>
    <scope>NUCLEOTIDE SEQUENCE</scope>
    <source>
        <strain evidence="1">VKM B-2347</strain>
    </source>
</reference>
<evidence type="ECO:0000313" key="2">
    <source>
        <dbReference type="Proteomes" id="UP001143372"/>
    </source>
</evidence>
<name>A0A9W6IWL7_9HYPH</name>
<keyword evidence="2" id="KW-1185">Reference proteome</keyword>
<proteinExistence type="predicted"/>
<comment type="caution">
    <text evidence="1">The sequence shown here is derived from an EMBL/GenBank/DDBJ whole genome shotgun (WGS) entry which is preliminary data.</text>
</comment>
<accession>A0A9W6IWL7</accession>
<evidence type="ECO:0000313" key="1">
    <source>
        <dbReference type="EMBL" id="GLK66377.1"/>
    </source>
</evidence>
<dbReference type="Proteomes" id="UP001143372">
    <property type="component" value="Unassembled WGS sequence"/>
</dbReference>
<dbReference type="EMBL" id="BSFI01000001">
    <property type="protein sequence ID" value="GLK66377.1"/>
    <property type="molecule type" value="Genomic_DNA"/>
</dbReference>
<sequence>MGRWVACCDETAGHGIRFDRKLRQAEWIRLTTEKKAAGDKPAQLAPVFMKVAPNLTGGVNAAARELGIDRTEAVRSLKIAGAPEDVRCLAIEPKLEADLSALRAGQPMPERGRDSW</sequence>
<gene>
    <name evidence="1" type="ORF">GCM10008179_00150</name>
</gene>
<protein>
    <submittedName>
        <fullName evidence="1">Uncharacterized protein</fullName>
    </submittedName>
</protein>
<dbReference type="AlphaFoldDB" id="A0A9W6IWL7"/>
<organism evidence="1 2">
    <name type="scientific">Hansschlegelia plantiphila</name>
    <dbReference type="NCBI Taxonomy" id="374655"/>
    <lineage>
        <taxon>Bacteria</taxon>
        <taxon>Pseudomonadati</taxon>
        <taxon>Pseudomonadota</taxon>
        <taxon>Alphaproteobacteria</taxon>
        <taxon>Hyphomicrobiales</taxon>
        <taxon>Methylopilaceae</taxon>
        <taxon>Hansschlegelia</taxon>
    </lineage>
</organism>